<keyword evidence="8" id="KW-0411">Iron-sulfur</keyword>
<dbReference type="InterPro" id="IPR015424">
    <property type="entry name" value="PyrdxlP-dep_Trfase"/>
</dbReference>
<dbReference type="PROSITE" id="PS00595">
    <property type="entry name" value="AA_TRANSFER_CLASS_5"/>
    <property type="match status" value="1"/>
</dbReference>
<sequence>MKNSYKIYFDNAATTPVDKGVLDAMLPYFSEKYGNASSLHQFGQESQQAVIKARQEIADILDCLSSEIIFTSGATESDNLAIKGAVQSQNDKKLHIITTAIEHPAVLDTCKILEKQGVNVAYLPVSKEGIVSVADLEKEIHDETILVSVMYVNNEVGAIQPIVKIGEKLAKINQERSQQKLPKIIFHTDAVQAANYLDLNVKNLGVDLMSLSGHKIYGPKGIGLLYVKNRTAITRIQDGGHQEYGLRSGTLNTPGIVGMATALKTVDSRQSTVDRLKKLRDGLIDGVLKLVPDSQLNGSREKRLPNNANFSFRGVEGESLMIALDQAGIAVSTGSACASGSLEPSHVLMALGHSAEMAHSSLRISLGKYNTEKEVDYFLQVLPEIIQRLRKISGR</sequence>
<dbReference type="GO" id="GO:0051536">
    <property type="term" value="F:iron-sulfur cluster binding"/>
    <property type="evidence" value="ECO:0007669"/>
    <property type="project" value="UniProtKB-KW"/>
</dbReference>
<evidence type="ECO:0000256" key="10">
    <source>
        <dbReference type="RuleBase" id="RU004504"/>
    </source>
</evidence>
<evidence type="ECO:0000313" key="13">
    <source>
        <dbReference type="Proteomes" id="UP000228775"/>
    </source>
</evidence>
<dbReference type="PIRSF" id="PIRSF005572">
    <property type="entry name" value="NifS"/>
    <property type="match status" value="1"/>
</dbReference>
<evidence type="ECO:0000256" key="8">
    <source>
        <dbReference type="ARBA" id="ARBA00023014"/>
    </source>
</evidence>
<dbReference type="PANTHER" id="PTHR11601:SF34">
    <property type="entry name" value="CYSTEINE DESULFURASE"/>
    <property type="match status" value="1"/>
</dbReference>
<dbReference type="InterPro" id="IPR020578">
    <property type="entry name" value="Aminotrans_V_PyrdxlP_BS"/>
</dbReference>
<comment type="cofactor">
    <cofactor evidence="1 10">
        <name>pyridoxal 5'-phosphate</name>
        <dbReference type="ChEBI" id="CHEBI:597326"/>
    </cofactor>
</comment>
<dbReference type="Pfam" id="PF00266">
    <property type="entry name" value="Aminotran_5"/>
    <property type="match status" value="1"/>
</dbReference>
<evidence type="ECO:0000256" key="5">
    <source>
        <dbReference type="ARBA" id="ARBA00022723"/>
    </source>
</evidence>
<evidence type="ECO:0000256" key="3">
    <source>
        <dbReference type="ARBA" id="ARBA00012239"/>
    </source>
</evidence>
<dbReference type="InterPro" id="IPR015422">
    <property type="entry name" value="PyrdxlP-dep_Trfase_small"/>
</dbReference>
<dbReference type="FunFam" id="3.40.640.10:FF:000084">
    <property type="entry name" value="IscS-like cysteine desulfurase"/>
    <property type="match status" value="1"/>
</dbReference>
<dbReference type="Gene3D" id="1.10.260.50">
    <property type="match status" value="1"/>
</dbReference>
<evidence type="ECO:0000256" key="6">
    <source>
        <dbReference type="ARBA" id="ARBA00022898"/>
    </source>
</evidence>
<evidence type="ECO:0000256" key="7">
    <source>
        <dbReference type="ARBA" id="ARBA00023004"/>
    </source>
</evidence>
<reference evidence="13" key="1">
    <citation type="submission" date="2017-09" db="EMBL/GenBank/DDBJ databases">
        <title>Depth-based differentiation of microbial function through sediment-hosted aquifers and enrichment of novel symbionts in the deep terrestrial subsurface.</title>
        <authorList>
            <person name="Probst A.J."/>
            <person name="Ladd B."/>
            <person name="Jarett J.K."/>
            <person name="Geller-Mcgrath D.E."/>
            <person name="Sieber C.M.K."/>
            <person name="Emerson J.B."/>
            <person name="Anantharaman K."/>
            <person name="Thomas B.C."/>
            <person name="Malmstrom R."/>
            <person name="Stieglmeier M."/>
            <person name="Klingl A."/>
            <person name="Woyke T."/>
            <person name="Ryan C.M."/>
            <person name="Banfield J.F."/>
        </authorList>
    </citation>
    <scope>NUCLEOTIDE SEQUENCE [LARGE SCALE GENOMIC DNA]</scope>
</reference>
<evidence type="ECO:0000313" key="12">
    <source>
        <dbReference type="EMBL" id="PIU75408.1"/>
    </source>
</evidence>
<keyword evidence="5" id="KW-0479">Metal-binding</keyword>
<comment type="caution">
    <text evidence="12">The sequence shown here is derived from an EMBL/GenBank/DDBJ whole genome shotgun (WGS) entry which is preliminary data.</text>
</comment>
<dbReference type="InterPro" id="IPR000192">
    <property type="entry name" value="Aminotrans_V_dom"/>
</dbReference>
<dbReference type="Gene3D" id="3.90.1150.10">
    <property type="entry name" value="Aspartate Aminotransferase, domain 1"/>
    <property type="match status" value="1"/>
</dbReference>
<dbReference type="AlphaFoldDB" id="A0A2M7AXP9"/>
<evidence type="ECO:0000259" key="11">
    <source>
        <dbReference type="Pfam" id="PF00266"/>
    </source>
</evidence>
<dbReference type="Gene3D" id="3.40.640.10">
    <property type="entry name" value="Type I PLP-dependent aspartate aminotransferase-like (Major domain)"/>
    <property type="match status" value="1"/>
</dbReference>
<evidence type="ECO:0000256" key="9">
    <source>
        <dbReference type="ARBA" id="ARBA00050776"/>
    </source>
</evidence>
<dbReference type="InterPro" id="IPR016454">
    <property type="entry name" value="Cysteine_dSase"/>
</dbReference>
<dbReference type="NCBIfam" id="NF002806">
    <property type="entry name" value="PRK02948.1"/>
    <property type="match status" value="1"/>
</dbReference>
<gene>
    <name evidence="12" type="ORF">COS76_00900</name>
</gene>
<dbReference type="GO" id="GO:0046872">
    <property type="term" value="F:metal ion binding"/>
    <property type="evidence" value="ECO:0007669"/>
    <property type="project" value="UniProtKB-KW"/>
</dbReference>
<evidence type="ECO:0000256" key="1">
    <source>
        <dbReference type="ARBA" id="ARBA00001933"/>
    </source>
</evidence>
<dbReference type="EC" id="2.8.1.7" evidence="3"/>
<dbReference type="PANTHER" id="PTHR11601">
    <property type="entry name" value="CYSTEINE DESULFURYLASE FAMILY MEMBER"/>
    <property type="match status" value="1"/>
</dbReference>
<keyword evidence="7" id="KW-0408">Iron</keyword>
<dbReference type="SUPFAM" id="SSF53383">
    <property type="entry name" value="PLP-dependent transferases"/>
    <property type="match status" value="1"/>
</dbReference>
<proteinExistence type="inferred from homology"/>
<name>A0A2M7AXP9_9BACT</name>
<dbReference type="EMBL" id="PEVY01000019">
    <property type="protein sequence ID" value="PIU75408.1"/>
    <property type="molecule type" value="Genomic_DNA"/>
</dbReference>
<comment type="similarity">
    <text evidence="2">Belongs to the class-V pyridoxal-phosphate-dependent aminotransferase family. NifS/IscS subfamily.</text>
</comment>
<dbReference type="InterPro" id="IPR015421">
    <property type="entry name" value="PyrdxlP-dep_Trfase_major"/>
</dbReference>
<organism evidence="12 13">
    <name type="scientific">Candidatus Portnoybacteria bacterium CG06_land_8_20_14_3_00_39_12</name>
    <dbReference type="NCBI Taxonomy" id="1974809"/>
    <lineage>
        <taxon>Bacteria</taxon>
        <taxon>Candidatus Portnoyibacteriota</taxon>
    </lineage>
</organism>
<evidence type="ECO:0000256" key="2">
    <source>
        <dbReference type="ARBA" id="ARBA00006490"/>
    </source>
</evidence>
<dbReference type="GO" id="GO:0031071">
    <property type="term" value="F:cysteine desulfurase activity"/>
    <property type="evidence" value="ECO:0007669"/>
    <property type="project" value="UniProtKB-EC"/>
</dbReference>
<keyword evidence="4" id="KW-0808">Transferase</keyword>
<evidence type="ECO:0000256" key="4">
    <source>
        <dbReference type="ARBA" id="ARBA00022679"/>
    </source>
</evidence>
<dbReference type="Proteomes" id="UP000228775">
    <property type="component" value="Unassembled WGS sequence"/>
</dbReference>
<keyword evidence="6" id="KW-0663">Pyridoxal phosphate</keyword>
<protein>
    <recommendedName>
        <fullName evidence="3">cysteine desulfurase</fullName>
        <ecNumber evidence="3">2.8.1.7</ecNumber>
    </recommendedName>
</protein>
<comment type="catalytic activity">
    <reaction evidence="9">
        <text>(sulfur carrier)-H + L-cysteine = (sulfur carrier)-SH + L-alanine</text>
        <dbReference type="Rhea" id="RHEA:43892"/>
        <dbReference type="Rhea" id="RHEA-COMP:14737"/>
        <dbReference type="Rhea" id="RHEA-COMP:14739"/>
        <dbReference type="ChEBI" id="CHEBI:29917"/>
        <dbReference type="ChEBI" id="CHEBI:35235"/>
        <dbReference type="ChEBI" id="CHEBI:57972"/>
        <dbReference type="ChEBI" id="CHEBI:64428"/>
        <dbReference type="EC" id="2.8.1.7"/>
    </reaction>
</comment>
<feature type="domain" description="Aminotransferase class V" evidence="11">
    <location>
        <begin position="7"/>
        <end position="378"/>
    </location>
</feature>
<accession>A0A2M7AXP9</accession>